<protein>
    <submittedName>
        <fullName evidence="1">Short-chain dehydrogenase</fullName>
    </submittedName>
</protein>
<gene>
    <name evidence="1" type="ORF">CTRU02_204403</name>
</gene>
<name>A0ACC3ZCA5_COLTU</name>
<dbReference type="EMBL" id="VUJX02000002">
    <property type="protein sequence ID" value="KAL0941640.1"/>
    <property type="molecule type" value="Genomic_DNA"/>
</dbReference>
<keyword evidence="2" id="KW-1185">Reference proteome</keyword>
<evidence type="ECO:0000313" key="2">
    <source>
        <dbReference type="Proteomes" id="UP000805649"/>
    </source>
</evidence>
<evidence type="ECO:0000313" key="1">
    <source>
        <dbReference type="EMBL" id="KAL0941640.1"/>
    </source>
</evidence>
<sequence>MSKQIILITGANRGIGNGLVAVFLQQPDTTVIAAVRDPTHISSTQLLDLPASSTSRVIVIQLDSADESGASAAVEILQNKHSINSLDVVIANAGIKHSGKPVVDNLIDTVKEHFAVNTLGPLLLYQATAPLLKTSTSGCPKFIAISSNTGSIAGMDIMAGLSDTSPYGGSKAALNWFMRRIHFDEDWLTSFVLNPGFVMTDMVMETMKDYPVNPQDLGAITVEESAKGLMERVQSATRKDVGGTFLNFDGQKIPW</sequence>
<proteinExistence type="predicted"/>
<comment type="caution">
    <text evidence="1">The sequence shown here is derived from an EMBL/GenBank/DDBJ whole genome shotgun (WGS) entry which is preliminary data.</text>
</comment>
<dbReference type="Proteomes" id="UP000805649">
    <property type="component" value="Unassembled WGS sequence"/>
</dbReference>
<organism evidence="1 2">
    <name type="scientific">Colletotrichum truncatum</name>
    <name type="common">Anthracnose fungus</name>
    <name type="synonym">Colletotrichum capsici</name>
    <dbReference type="NCBI Taxonomy" id="5467"/>
    <lineage>
        <taxon>Eukaryota</taxon>
        <taxon>Fungi</taxon>
        <taxon>Dikarya</taxon>
        <taxon>Ascomycota</taxon>
        <taxon>Pezizomycotina</taxon>
        <taxon>Sordariomycetes</taxon>
        <taxon>Hypocreomycetidae</taxon>
        <taxon>Glomerellales</taxon>
        <taxon>Glomerellaceae</taxon>
        <taxon>Colletotrichum</taxon>
        <taxon>Colletotrichum truncatum species complex</taxon>
    </lineage>
</organism>
<accession>A0ACC3ZCA5</accession>
<reference evidence="1 2" key="1">
    <citation type="journal article" date="2020" name="Phytopathology">
        <title>Genome Sequence Resources of Colletotrichum truncatum, C. plurivorum, C. musicola, and C. sojae: Four Species Pathogenic to Soybean (Glycine max).</title>
        <authorList>
            <person name="Rogerio F."/>
            <person name="Boufleur T.R."/>
            <person name="Ciampi-Guillardi M."/>
            <person name="Sukno S.A."/>
            <person name="Thon M.R."/>
            <person name="Massola Junior N.S."/>
            <person name="Baroncelli R."/>
        </authorList>
    </citation>
    <scope>NUCLEOTIDE SEQUENCE [LARGE SCALE GENOMIC DNA]</scope>
    <source>
        <strain evidence="1 2">CMES1059</strain>
    </source>
</reference>